<dbReference type="PANTHER" id="PTHR48098:SF1">
    <property type="entry name" value="DIACYLGLYCEROL ACYLTRANSFERASE_MYCOLYLTRANSFERASE AG85A"/>
    <property type="match status" value="1"/>
</dbReference>
<dbReference type="Gene3D" id="2.60.40.10">
    <property type="entry name" value="Immunoglobulins"/>
    <property type="match status" value="1"/>
</dbReference>
<evidence type="ECO:0000313" key="2">
    <source>
        <dbReference type="EMBL" id="ADV81363.1"/>
    </source>
</evidence>
<protein>
    <submittedName>
        <fullName evidence="2">Esterase</fullName>
    </submittedName>
</protein>
<dbReference type="InterPro" id="IPR029058">
    <property type="entry name" value="AB_hydrolase_fold"/>
</dbReference>
<feature type="signal peptide" evidence="1">
    <location>
        <begin position="1"/>
        <end position="21"/>
    </location>
</feature>
<dbReference type="InterPro" id="IPR000801">
    <property type="entry name" value="Esterase-like"/>
</dbReference>
<dbReference type="InterPro" id="IPR050583">
    <property type="entry name" value="Mycobacterial_A85_antigen"/>
</dbReference>
<dbReference type="OrthoDB" id="9777383at2"/>
<name>E8V3U9_TERSS</name>
<dbReference type="KEGG" id="tsa:AciPR4_0528"/>
<feature type="chain" id="PRO_5003228959" evidence="1">
    <location>
        <begin position="22"/>
        <end position="393"/>
    </location>
</feature>
<gene>
    <name evidence="2" type="ordered locus">AciPR4_0528</name>
</gene>
<keyword evidence="3" id="KW-1185">Reference proteome</keyword>
<dbReference type="InterPro" id="IPR014756">
    <property type="entry name" value="Ig_E-set"/>
</dbReference>
<dbReference type="AlphaFoldDB" id="E8V3U9"/>
<dbReference type="Pfam" id="PF00756">
    <property type="entry name" value="Esterase"/>
    <property type="match status" value="1"/>
</dbReference>
<dbReference type="eggNOG" id="COG2382">
    <property type="taxonomic scope" value="Bacteria"/>
</dbReference>
<dbReference type="HOGENOM" id="CLU_037618_2_1_0"/>
<dbReference type="STRING" id="401053.AciPR4_0528"/>
<dbReference type="EMBL" id="CP002467">
    <property type="protein sequence ID" value="ADV81363.1"/>
    <property type="molecule type" value="Genomic_DNA"/>
</dbReference>
<proteinExistence type="predicted"/>
<dbReference type="Gene3D" id="3.40.50.1820">
    <property type="entry name" value="alpha/beta hydrolase"/>
    <property type="match status" value="1"/>
</dbReference>
<reference evidence="2 3" key="1">
    <citation type="journal article" date="2012" name="Stand. Genomic Sci.">
        <title>Complete genome sequence of Terriglobus saanensis type strain SP1PR4(T), an Acidobacteria from tundra soil.</title>
        <authorList>
            <person name="Rawat S.R."/>
            <person name="Mannisto M.K."/>
            <person name="Starovoytov V."/>
            <person name="Goodwin L."/>
            <person name="Nolan M."/>
            <person name="Hauser L."/>
            <person name="Land M."/>
            <person name="Davenport K.W."/>
            <person name="Woyke T."/>
            <person name="Haggblom M.M."/>
        </authorList>
    </citation>
    <scope>NUCLEOTIDE SEQUENCE</scope>
    <source>
        <strain evidence="3">ATCC BAA-1853 / DSM 23119 / SP1PR4</strain>
    </source>
</reference>
<sequence length="393" mass="43477">MVTRFISSLFVGVLLAGSAVAQTPAPGAPKRVVSIDPAAALALKSPEVHSDRTVTFRYKDPNAKTVQLQLEGRRDLIALVRDEAGIWSFTTEPLSPENYGYRIVVNGVRLMDPMDPNVRPNLQNPSSVAPVPGSPAMLWERTDVPHGEVAHHLYRSKMINDGSTPDRDLWVYTPPGYDAKRKDKYPVLYLLHGYSDDSSGWWASGQANFILDNLIAQGKVKPMVIVMPLAYGTMDMIYKGWNVWSGDYALPIKNQEMFADQLIGEILPMVEARYNIARDPAHRAIAGLSMGGGHTLFTGLNHPDVFGYVGAMSSAVITKDFDKFYAGRSKAPLKLFWMSCGTEDTLINDNRALGAWAKTNVKGEVSVNETPGMHTWLVWRENLITLAPLLFTK</sequence>
<evidence type="ECO:0000313" key="3">
    <source>
        <dbReference type="Proteomes" id="UP000006844"/>
    </source>
</evidence>
<dbReference type="RefSeq" id="WP_013567096.1">
    <property type="nucleotide sequence ID" value="NC_014963.1"/>
</dbReference>
<accession>E8V3U9</accession>
<dbReference type="Proteomes" id="UP000006844">
    <property type="component" value="Chromosome"/>
</dbReference>
<dbReference type="SUPFAM" id="SSF53474">
    <property type="entry name" value="alpha/beta-Hydrolases"/>
    <property type="match status" value="1"/>
</dbReference>
<organism evidence="2 3">
    <name type="scientific">Terriglobus saanensis (strain ATCC BAA-1853 / DSM 23119 / SP1PR4)</name>
    <dbReference type="NCBI Taxonomy" id="401053"/>
    <lineage>
        <taxon>Bacteria</taxon>
        <taxon>Pseudomonadati</taxon>
        <taxon>Acidobacteriota</taxon>
        <taxon>Terriglobia</taxon>
        <taxon>Terriglobales</taxon>
        <taxon>Acidobacteriaceae</taxon>
        <taxon>Terriglobus</taxon>
    </lineage>
</organism>
<dbReference type="CDD" id="cd11294">
    <property type="entry name" value="E_set_Esterase_like_N"/>
    <property type="match status" value="1"/>
</dbReference>
<dbReference type="PANTHER" id="PTHR48098">
    <property type="entry name" value="ENTEROCHELIN ESTERASE-RELATED"/>
    <property type="match status" value="1"/>
</dbReference>
<keyword evidence="1" id="KW-0732">Signal</keyword>
<dbReference type="SUPFAM" id="SSF81296">
    <property type="entry name" value="E set domains"/>
    <property type="match status" value="1"/>
</dbReference>
<evidence type="ECO:0000256" key="1">
    <source>
        <dbReference type="SAM" id="SignalP"/>
    </source>
</evidence>
<dbReference type="InterPro" id="IPR013783">
    <property type="entry name" value="Ig-like_fold"/>
</dbReference>
<dbReference type="GO" id="GO:0016747">
    <property type="term" value="F:acyltransferase activity, transferring groups other than amino-acyl groups"/>
    <property type="evidence" value="ECO:0007669"/>
    <property type="project" value="TreeGrafter"/>
</dbReference>